<dbReference type="AlphaFoldDB" id="A0A1A9RX38"/>
<dbReference type="Pfam" id="PF06097">
    <property type="entry name" value="DUF945"/>
    <property type="match status" value="1"/>
</dbReference>
<dbReference type="EMBL" id="LXSL01000028">
    <property type="protein sequence ID" value="OAM26706.1"/>
    <property type="molecule type" value="Genomic_DNA"/>
</dbReference>
<accession>A0A1A9RX38</accession>
<evidence type="ECO:0008006" key="4">
    <source>
        <dbReference type="Google" id="ProtNLM"/>
    </source>
</evidence>
<sequence length="547" mass="60126">MKKLLRLVSGLILLLAALVFGAPYYLGIKAEESLAKQHEILADTSFLQVESRRYERGWFSSTETTVVRFKPTFLAQLQDKLPDNLKTILNQPITLESRVNHNLFANGIMPVRAVVETQFNFEPESREILQRFFGSQPPASLRNVINLDGSGHLSWQVPAFKYQELSGIAIDWQGLKGETDYAKYFTSYQTDLENPGLTITLADKGSVAYQNLKLHTETRDGQHNLALGSSKLTLGQVQLEWKDNISYDIRLNDVLNMVSDLQIGSFINPYGQVPPSKISLTDLHIETSMAEDGQWVNTEGKFGFAKLNYGSDSYGPLAIIVSAEHLDAESLAALKTRRDQLVTQRLDDGQMREALLATLRREAAGLFTNDPVIRLKQFDLTTPQGMISSSGELKFSGLTAADLNDINSMMAKTDADFHIAIPQKLIEQLTASQAKNYISVDPSLPNADKEIQEAVRLWLDNILTGMARQGYLKIDGNQIVSTHIVIRDQALSMNGKRIESQADQDLLPDSSLPADSSAPAASAPASAPAQASHPAAAFAPPKGASAP</sequence>
<evidence type="ECO:0000313" key="3">
    <source>
        <dbReference type="Proteomes" id="UP000077885"/>
    </source>
</evidence>
<reference evidence="3" key="1">
    <citation type="submission" date="2016-05" db="EMBL/GenBank/DDBJ databases">
        <title>Draft genome of Corynebacterium afermentans subsp. afermentans LCDC 88199T.</title>
        <authorList>
            <person name="Bernier A.-M."/>
            <person name="Bernard K."/>
        </authorList>
    </citation>
    <scope>NUCLEOTIDE SEQUENCE [LARGE SCALE GENOMIC DNA]</scope>
    <source>
        <strain evidence="3">NML02-A-017</strain>
    </source>
</reference>
<evidence type="ECO:0000313" key="2">
    <source>
        <dbReference type="EMBL" id="OAM26706.1"/>
    </source>
</evidence>
<feature type="region of interest" description="Disordered" evidence="1">
    <location>
        <begin position="502"/>
        <end position="547"/>
    </location>
</feature>
<protein>
    <recommendedName>
        <fullName evidence="4">DUF945 domain-containing protein</fullName>
    </recommendedName>
</protein>
<dbReference type="Proteomes" id="UP000077885">
    <property type="component" value="Unassembled WGS sequence"/>
</dbReference>
<proteinExistence type="predicted"/>
<organism evidence="2 3">
    <name type="scientific">Eikenella longinqua</name>
    <dbReference type="NCBI Taxonomy" id="1795827"/>
    <lineage>
        <taxon>Bacteria</taxon>
        <taxon>Pseudomonadati</taxon>
        <taxon>Pseudomonadota</taxon>
        <taxon>Betaproteobacteria</taxon>
        <taxon>Neisseriales</taxon>
        <taxon>Neisseriaceae</taxon>
        <taxon>Eikenella</taxon>
    </lineage>
</organism>
<dbReference type="RefSeq" id="WP_067593734.1">
    <property type="nucleotide sequence ID" value="NZ_LXSL01000028.1"/>
</dbReference>
<gene>
    <name evidence="2" type="ORF">A7P95_08050</name>
</gene>
<name>A0A1A9RX38_9NEIS</name>
<dbReference type="InterPro" id="IPR010352">
    <property type="entry name" value="DUF945"/>
</dbReference>
<comment type="caution">
    <text evidence="2">The sequence shown here is derived from an EMBL/GenBank/DDBJ whole genome shotgun (WGS) entry which is preliminary data.</text>
</comment>
<evidence type="ECO:0000256" key="1">
    <source>
        <dbReference type="SAM" id="MobiDB-lite"/>
    </source>
</evidence>
<keyword evidence="3" id="KW-1185">Reference proteome</keyword>
<dbReference type="STRING" id="1795827.A7P95_08050"/>
<dbReference type="OrthoDB" id="8523324at2"/>